<dbReference type="RefSeq" id="WP_239362071.1">
    <property type="nucleotide sequence ID" value="NZ_JAKREW010000001.1"/>
</dbReference>
<dbReference type="Proteomes" id="UP001201701">
    <property type="component" value="Unassembled WGS sequence"/>
</dbReference>
<gene>
    <name evidence="1" type="ORF">L4923_03210</name>
</gene>
<protein>
    <recommendedName>
        <fullName evidence="3">DUF1579 domain-containing protein</fullName>
    </recommendedName>
</protein>
<evidence type="ECO:0000313" key="1">
    <source>
        <dbReference type="EMBL" id="MCG7504021.1"/>
    </source>
</evidence>
<keyword evidence="2" id="KW-1185">Reference proteome</keyword>
<evidence type="ECO:0008006" key="3">
    <source>
        <dbReference type="Google" id="ProtNLM"/>
    </source>
</evidence>
<organism evidence="1 2">
    <name type="scientific">Mesorhizobium retamae</name>
    <dbReference type="NCBI Taxonomy" id="2912854"/>
    <lineage>
        <taxon>Bacteria</taxon>
        <taxon>Pseudomonadati</taxon>
        <taxon>Pseudomonadota</taxon>
        <taxon>Alphaproteobacteria</taxon>
        <taxon>Hyphomicrobiales</taxon>
        <taxon>Phyllobacteriaceae</taxon>
        <taxon>Mesorhizobium</taxon>
    </lineage>
</organism>
<accession>A0ABS9QB17</accession>
<dbReference type="EMBL" id="JAKREW010000001">
    <property type="protein sequence ID" value="MCG7504021.1"/>
    <property type="molecule type" value="Genomic_DNA"/>
</dbReference>
<evidence type="ECO:0000313" key="2">
    <source>
        <dbReference type="Proteomes" id="UP001201701"/>
    </source>
</evidence>
<proteinExistence type="predicted"/>
<reference evidence="1 2" key="1">
    <citation type="submission" date="2022-02" db="EMBL/GenBank/DDBJ databases">
        <title>Draft genome sequence of Mezorhizobium retamae strain IRAMC:0171 isolated from Retama raetam nodules.</title>
        <authorList>
            <person name="Bengaied R."/>
            <person name="Sbissi I."/>
            <person name="Huber K."/>
            <person name="Ghodbane F."/>
            <person name="Nouioui I."/>
            <person name="Tarhouni M."/>
            <person name="Gtari M."/>
        </authorList>
    </citation>
    <scope>NUCLEOTIDE SEQUENCE [LARGE SCALE GENOMIC DNA]</scope>
    <source>
        <strain evidence="1 2">IRAMC:0171</strain>
    </source>
</reference>
<name>A0ABS9QB17_9HYPH</name>
<comment type="caution">
    <text evidence="1">The sequence shown here is derived from an EMBL/GenBank/DDBJ whole genome shotgun (WGS) entry which is preliminary data.</text>
</comment>
<sequence>MHRPNSFAEALHASEPFSAHVDKLALYGRFVGAWSFDAKRWTDEGKLLTGRGEIHFGWALEGRAIQDVWILPARDAGPSPELGPWKFYGTTLRVYDPGIDAWHILWSDPRTQYYSRQTGRSDGADIVQLGSDDSGTRTRWRFTEISDHSFRWLGERASDEGDWHLQVEFLARRIA</sequence>